<dbReference type="Proteomes" id="UP001176429">
    <property type="component" value="Unassembled WGS sequence"/>
</dbReference>
<dbReference type="RefSeq" id="WP_305008724.1">
    <property type="nucleotide sequence ID" value="NZ_JAUQSY010000018.1"/>
</dbReference>
<keyword evidence="2" id="KW-1185">Reference proteome</keyword>
<proteinExistence type="predicted"/>
<name>A0ABT9BGB2_9BACT</name>
<reference evidence="1" key="1">
    <citation type="submission" date="2023-07" db="EMBL/GenBank/DDBJ databases">
        <authorList>
            <person name="Kim M.K."/>
        </authorList>
    </citation>
    <scope>NUCLEOTIDE SEQUENCE</scope>
    <source>
        <strain evidence="1">ASUV-10-1</strain>
    </source>
</reference>
<gene>
    <name evidence="1" type="ORF">Q5H93_21295</name>
</gene>
<protein>
    <submittedName>
        <fullName evidence="1">Uncharacterized protein</fullName>
    </submittedName>
</protein>
<dbReference type="EMBL" id="JAUQSY010000018">
    <property type="protein sequence ID" value="MDO7877294.1"/>
    <property type="molecule type" value="Genomic_DNA"/>
</dbReference>
<sequence length="230" mass="25716">MENNRMNSLVLRDKATVEGLADDKPHYEPLEEDIAPLRDEHAANTLLIAPLAETLLETATDDATEQKTSSKKQLKNLGERLAGAMQGYAASKANTDTDLPGKVNINRTDLNEADDASFATILRNLLKVAEPFATQVAKREFSAEDRTEMEKLLDRFEKKQVKQQVNRTAGSTDLKKLEALLRRNASLIKEIRKQLKAYKNSKTKHAVWERFVSYTKIINRPGGGGSKPQP</sequence>
<evidence type="ECO:0000313" key="2">
    <source>
        <dbReference type="Proteomes" id="UP001176429"/>
    </source>
</evidence>
<evidence type="ECO:0000313" key="1">
    <source>
        <dbReference type="EMBL" id="MDO7877294.1"/>
    </source>
</evidence>
<comment type="caution">
    <text evidence="1">The sequence shown here is derived from an EMBL/GenBank/DDBJ whole genome shotgun (WGS) entry which is preliminary data.</text>
</comment>
<accession>A0ABT9BGB2</accession>
<organism evidence="1 2">
    <name type="scientific">Hymenobacter aranciens</name>
    <dbReference type="NCBI Taxonomy" id="3063996"/>
    <lineage>
        <taxon>Bacteria</taxon>
        <taxon>Pseudomonadati</taxon>
        <taxon>Bacteroidota</taxon>
        <taxon>Cytophagia</taxon>
        <taxon>Cytophagales</taxon>
        <taxon>Hymenobacteraceae</taxon>
        <taxon>Hymenobacter</taxon>
    </lineage>
</organism>